<dbReference type="RefSeq" id="WP_066215456.1">
    <property type="nucleotide sequence ID" value="NZ_FNSN01000003.1"/>
</dbReference>
<dbReference type="InterPro" id="IPR038371">
    <property type="entry name" value="Cu_polyphenol_OxRdtase_sf"/>
</dbReference>
<dbReference type="GO" id="GO:0016787">
    <property type="term" value="F:hydrolase activity"/>
    <property type="evidence" value="ECO:0007669"/>
    <property type="project" value="UniProtKB-KW"/>
</dbReference>
<dbReference type="EMBL" id="FNSN01000003">
    <property type="protein sequence ID" value="SEC23154.1"/>
    <property type="molecule type" value="Genomic_DNA"/>
</dbReference>
<evidence type="ECO:0000256" key="7">
    <source>
        <dbReference type="ARBA" id="ARBA00022833"/>
    </source>
</evidence>
<protein>
    <recommendedName>
        <fullName evidence="14">Copper oxidase</fullName>
    </recommendedName>
</protein>
<keyword evidence="4" id="KW-0808">Transferase</keyword>
<evidence type="ECO:0000256" key="1">
    <source>
        <dbReference type="ARBA" id="ARBA00000553"/>
    </source>
</evidence>
<dbReference type="PANTHER" id="PTHR30616:SF2">
    <property type="entry name" value="PURINE NUCLEOSIDE PHOSPHORYLASE LACC1"/>
    <property type="match status" value="1"/>
</dbReference>
<keyword evidence="6" id="KW-0378">Hydrolase</keyword>
<dbReference type="SUPFAM" id="SSF64438">
    <property type="entry name" value="CNF1/YfiH-like putative cysteine hydrolases"/>
    <property type="match status" value="1"/>
</dbReference>
<accession>A0A1H4QUI3</accession>
<dbReference type="InterPro" id="IPR003730">
    <property type="entry name" value="Cu_polyphenol_OxRdtase"/>
</dbReference>
<evidence type="ECO:0000256" key="8">
    <source>
        <dbReference type="ARBA" id="ARBA00023008"/>
    </source>
</evidence>
<keyword evidence="8" id="KW-0186">Copper</keyword>
<dbReference type="AlphaFoldDB" id="A0A1H4QUI3"/>
<evidence type="ECO:0000256" key="3">
    <source>
        <dbReference type="ARBA" id="ARBA00007353"/>
    </source>
</evidence>
<keyword evidence="13" id="KW-1185">Reference proteome</keyword>
<dbReference type="STRING" id="156980.SAMN04489745_2386"/>
<dbReference type="Pfam" id="PF02578">
    <property type="entry name" value="Cu-oxidase_4"/>
    <property type="match status" value="1"/>
</dbReference>
<dbReference type="GO" id="GO:0017061">
    <property type="term" value="F:S-methyl-5-thioadenosine phosphorylase activity"/>
    <property type="evidence" value="ECO:0007669"/>
    <property type="project" value="UniProtKB-EC"/>
</dbReference>
<dbReference type="GO" id="GO:0005507">
    <property type="term" value="F:copper ion binding"/>
    <property type="evidence" value="ECO:0007669"/>
    <property type="project" value="TreeGrafter"/>
</dbReference>
<sequence length="231" mass="23875">MFAWQAELIPGVRGAFTSTEAGNLAFHVGDDAEAVREHRAALEERLGAGPVQYMSQVHGADVAVVDAVSRGAEAPVADGLVSRGLPLAVMVADCVPVLLAGDGDGAPVLAAVHAGRPGLAAGVVPAALQAMRRLGARDIKAWLGPSVCGHCYEVPAALRDEVAELVPGTFAETSWGTPALDLPAGVSAQLAAEGVPVLYRGDCTMENDTLYSHRRAPGEGRLAGLIWWENA</sequence>
<reference evidence="12 13" key="1">
    <citation type="submission" date="2016-10" db="EMBL/GenBank/DDBJ databases">
        <authorList>
            <person name="de Groot N.N."/>
        </authorList>
    </citation>
    <scope>NUCLEOTIDE SEQUENCE [LARGE SCALE GENOMIC DNA]</scope>
    <source>
        <strain evidence="12 13">DSM 10495</strain>
    </source>
</reference>
<gene>
    <name evidence="12" type="ORF">SAMN04489745_2386</name>
</gene>
<dbReference type="Gene3D" id="3.60.140.10">
    <property type="entry name" value="CNF1/YfiH-like putative cysteine hydrolases"/>
    <property type="match status" value="1"/>
</dbReference>
<evidence type="ECO:0000256" key="11">
    <source>
        <dbReference type="ARBA" id="ARBA00049893"/>
    </source>
</evidence>
<organism evidence="12 13">
    <name type="scientific">Arthrobacter woluwensis</name>
    <dbReference type="NCBI Taxonomy" id="156980"/>
    <lineage>
        <taxon>Bacteria</taxon>
        <taxon>Bacillati</taxon>
        <taxon>Actinomycetota</taxon>
        <taxon>Actinomycetes</taxon>
        <taxon>Micrococcales</taxon>
        <taxon>Micrococcaceae</taxon>
        <taxon>Arthrobacter</taxon>
    </lineage>
</organism>
<evidence type="ECO:0000256" key="4">
    <source>
        <dbReference type="ARBA" id="ARBA00022679"/>
    </source>
</evidence>
<evidence type="ECO:0000313" key="13">
    <source>
        <dbReference type="Proteomes" id="UP000182652"/>
    </source>
</evidence>
<proteinExistence type="inferred from homology"/>
<evidence type="ECO:0000256" key="2">
    <source>
        <dbReference type="ARBA" id="ARBA00003215"/>
    </source>
</evidence>
<dbReference type="CDD" id="cd16833">
    <property type="entry name" value="YfiH"/>
    <property type="match status" value="1"/>
</dbReference>
<evidence type="ECO:0000256" key="9">
    <source>
        <dbReference type="ARBA" id="ARBA00047989"/>
    </source>
</evidence>
<dbReference type="Proteomes" id="UP000182652">
    <property type="component" value="Unassembled WGS sequence"/>
</dbReference>
<comment type="catalytic activity">
    <reaction evidence="9">
        <text>adenosine + H2O + H(+) = inosine + NH4(+)</text>
        <dbReference type="Rhea" id="RHEA:24408"/>
        <dbReference type="ChEBI" id="CHEBI:15377"/>
        <dbReference type="ChEBI" id="CHEBI:15378"/>
        <dbReference type="ChEBI" id="CHEBI:16335"/>
        <dbReference type="ChEBI" id="CHEBI:17596"/>
        <dbReference type="ChEBI" id="CHEBI:28938"/>
        <dbReference type="EC" id="3.5.4.4"/>
    </reaction>
    <physiologicalReaction direction="left-to-right" evidence="9">
        <dbReference type="Rhea" id="RHEA:24409"/>
    </physiologicalReaction>
</comment>
<comment type="catalytic activity">
    <reaction evidence="1">
        <text>inosine + phosphate = alpha-D-ribose 1-phosphate + hypoxanthine</text>
        <dbReference type="Rhea" id="RHEA:27646"/>
        <dbReference type="ChEBI" id="CHEBI:17368"/>
        <dbReference type="ChEBI" id="CHEBI:17596"/>
        <dbReference type="ChEBI" id="CHEBI:43474"/>
        <dbReference type="ChEBI" id="CHEBI:57720"/>
        <dbReference type="EC" id="2.4.2.1"/>
    </reaction>
    <physiologicalReaction direction="left-to-right" evidence="1">
        <dbReference type="Rhea" id="RHEA:27647"/>
    </physiologicalReaction>
</comment>
<name>A0A1H4QUI3_9MICC</name>
<keyword evidence="7" id="KW-0862">Zinc</keyword>
<comment type="catalytic activity">
    <reaction evidence="10">
        <text>adenosine + phosphate = alpha-D-ribose 1-phosphate + adenine</text>
        <dbReference type="Rhea" id="RHEA:27642"/>
        <dbReference type="ChEBI" id="CHEBI:16335"/>
        <dbReference type="ChEBI" id="CHEBI:16708"/>
        <dbReference type="ChEBI" id="CHEBI:43474"/>
        <dbReference type="ChEBI" id="CHEBI:57720"/>
        <dbReference type="EC" id="2.4.2.1"/>
    </reaction>
    <physiologicalReaction direction="left-to-right" evidence="10">
        <dbReference type="Rhea" id="RHEA:27643"/>
    </physiologicalReaction>
</comment>
<dbReference type="InterPro" id="IPR011324">
    <property type="entry name" value="Cytotoxic_necrot_fac-like_cat"/>
</dbReference>
<evidence type="ECO:0008006" key="14">
    <source>
        <dbReference type="Google" id="ProtNLM"/>
    </source>
</evidence>
<evidence type="ECO:0000313" key="12">
    <source>
        <dbReference type="EMBL" id="SEC23154.1"/>
    </source>
</evidence>
<dbReference type="PANTHER" id="PTHR30616">
    <property type="entry name" value="UNCHARACTERIZED PROTEIN YFIH"/>
    <property type="match status" value="1"/>
</dbReference>
<comment type="catalytic activity">
    <reaction evidence="11">
        <text>S-methyl-5'-thioadenosine + phosphate = 5-(methylsulfanyl)-alpha-D-ribose 1-phosphate + adenine</text>
        <dbReference type="Rhea" id="RHEA:11852"/>
        <dbReference type="ChEBI" id="CHEBI:16708"/>
        <dbReference type="ChEBI" id="CHEBI:17509"/>
        <dbReference type="ChEBI" id="CHEBI:43474"/>
        <dbReference type="ChEBI" id="CHEBI:58533"/>
        <dbReference type="EC" id="2.4.2.28"/>
    </reaction>
    <physiologicalReaction direction="left-to-right" evidence="11">
        <dbReference type="Rhea" id="RHEA:11853"/>
    </physiologicalReaction>
</comment>
<comment type="similarity">
    <text evidence="3">Belongs to the purine nucleoside phosphorylase YfiH/LACC1 family.</text>
</comment>
<evidence type="ECO:0000256" key="10">
    <source>
        <dbReference type="ARBA" id="ARBA00048968"/>
    </source>
</evidence>
<evidence type="ECO:0000256" key="6">
    <source>
        <dbReference type="ARBA" id="ARBA00022801"/>
    </source>
</evidence>
<keyword evidence="5" id="KW-0479">Metal-binding</keyword>
<comment type="function">
    <text evidence="2">Purine nucleoside enzyme that catalyzes the phosphorolysis of adenosine and inosine nucleosides, yielding D-ribose 1-phosphate and the respective free bases, adenine and hypoxanthine. Also catalyzes the phosphorolysis of S-methyl-5'-thioadenosine into adenine and S-methyl-5-thio-alpha-D-ribose 1-phosphate. Also has adenosine deaminase activity.</text>
</comment>
<evidence type="ECO:0000256" key="5">
    <source>
        <dbReference type="ARBA" id="ARBA00022723"/>
    </source>
</evidence>